<accession>A0ABP0HQ27</accession>
<sequence>PDQTIKQLFREQCQGPPGLLEQICALNSDMRINDHTTVEQIARQEGSVIPSFHAEDRGEVDQILHIEMPTFDTIVQTSIFWDIRHAIQTLQDGGSNTASKLSIVILPEQFSLTVYIPRAHHKCLIEKIGELPAIRSRNKTSIIVPGENSTTLMVSEAHDCDENQMCDVIFRVPQDLIICGATLQSDRIPDAIQLSQHDAQLRVDLINGTHRPANDLRLRCGDVIDLCVKSTIHAGWMTSDELDIALEAPRALNPMTLFCAPASWNVGASHLHFYNDIIPDYRAYNQVIWIIEVDQHWVQAEAYLHEEASNFAFTFPAESRILLQPLVNHLVNITGARDTQVSVHFYDQVAPQHMCGYHLVAVIYQRLTANCAPLQPAQRRVLSFHPLAADFDRAQYEARELWIAAQAHPHLIEFASRIRAWYLVRVAENRFPIQFIAAGAAPDDDVTMKPAEVKPASGGTSRASASPSTEAKDPWLKADP</sequence>
<keyword evidence="3" id="KW-1185">Reference proteome</keyword>
<gene>
    <name evidence="2" type="ORF">CCMP2556_LOCUS2681</name>
</gene>
<dbReference type="Proteomes" id="UP001642484">
    <property type="component" value="Unassembled WGS sequence"/>
</dbReference>
<feature type="non-terminal residue" evidence="2">
    <location>
        <position position="1"/>
    </location>
</feature>
<protein>
    <recommendedName>
        <fullName evidence="4">Ubiquitin-like domain-containing protein</fullName>
    </recommendedName>
</protein>
<feature type="compositionally biased region" description="Basic and acidic residues" evidence="1">
    <location>
        <begin position="470"/>
        <end position="480"/>
    </location>
</feature>
<comment type="caution">
    <text evidence="2">The sequence shown here is derived from an EMBL/GenBank/DDBJ whole genome shotgun (WGS) entry which is preliminary data.</text>
</comment>
<feature type="non-terminal residue" evidence="2">
    <location>
        <position position="480"/>
    </location>
</feature>
<proteinExistence type="predicted"/>
<reference evidence="2 3" key="1">
    <citation type="submission" date="2024-02" db="EMBL/GenBank/DDBJ databases">
        <authorList>
            <person name="Chen Y."/>
            <person name="Shah S."/>
            <person name="Dougan E. K."/>
            <person name="Thang M."/>
            <person name="Chan C."/>
        </authorList>
    </citation>
    <scope>NUCLEOTIDE SEQUENCE [LARGE SCALE GENOMIC DNA]</scope>
</reference>
<evidence type="ECO:0008006" key="4">
    <source>
        <dbReference type="Google" id="ProtNLM"/>
    </source>
</evidence>
<feature type="region of interest" description="Disordered" evidence="1">
    <location>
        <begin position="445"/>
        <end position="480"/>
    </location>
</feature>
<organism evidence="2 3">
    <name type="scientific">Durusdinium trenchii</name>
    <dbReference type="NCBI Taxonomy" id="1381693"/>
    <lineage>
        <taxon>Eukaryota</taxon>
        <taxon>Sar</taxon>
        <taxon>Alveolata</taxon>
        <taxon>Dinophyceae</taxon>
        <taxon>Suessiales</taxon>
        <taxon>Symbiodiniaceae</taxon>
        <taxon>Durusdinium</taxon>
    </lineage>
</organism>
<name>A0ABP0HQ27_9DINO</name>
<dbReference type="EMBL" id="CAXAMN010001025">
    <property type="protein sequence ID" value="CAK8991987.1"/>
    <property type="molecule type" value="Genomic_DNA"/>
</dbReference>
<feature type="compositionally biased region" description="Polar residues" evidence="1">
    <location>
        <begin position="458"/>
        <end position="469"/>
    </location>
</feature>
<evidence type="ECO:0000313" key="3">
    <source>
        <dbReference type="Proteomes" id="UP001642484"/>
    </source>
</evidence>
<evidence type="ECO:0000256" key="1">
    <source>
        <dbReference type="SAM" id="MobiDB-lite"/>
    </source>
</evidence>
<evidence type="ECO:0000313" key="2">
    <source>
        <dbReference type="EMBL" id="CAK8991987.1"/>
    </source>
</evidence>